<feature type="compositionally biased region" description="Low complexity" evidence="1">
    <location>
        <begin position="109"/>
        <end position="119"/>
    </location>
</feature>
<dbReference type="Proteomes" id="UP000503162">
    <property type="component" value="Chromosome"/>
</dbReference>
<evidence type="ECO:0000313" key="4">
    <source>
        <dbReference type="Proteomes" id="UP000503162"/>
    </source>
</evidence>
<dbReference type="EMBL" id="CP049989">
    <property type="protein sequence ID" value="QIM52680.1"/>
    <property type="molecule type" value="Genomic_DNA"/>
</dbReference>
<reference evidence="3 4" key="1">
    <citation type="submission" date="2020-03" db="EMBL/GenBank/DDBJ databases">
        <title>Hydrogenophaga sp. nov. isolated from cyanobacterial mat.</title>
        <authorList>
            <person name="Thorat V."/>
            <person name="Kirdat K."/>
            <person name="Tiwarekar B."/>
            <person name="Costa E.D."/>
            <person name="Yadav A."/>
        </authorList>
    </citation>
    <scope>NUCLEOTIDE SEQUENCE [LARGE SCALE GENOMIC DNA]</scope>
    <source>
        <strain evidence="3 4">BA0156</strain>
    </source>
</reference>
<evidence type="ECO:0008006" key="5">
    <source>
        <dbReference type="Google" id="ProtNLM"/>
    </source>
</evidence>
<evidence type="ECO:0000256" key="1">
    <source>
        <dbReference type="SAM" id="MobiDB-lite"/>
    </source>
</evidence>
<keyword evidence="2" id="KW-0732">Signal</keyword>
<organism evidence="3 4">
    <name type="scientific">Hydrogenophaga crocea</name>
    <dbReference type="NCBI Taxonomy" id="2716225"/>
    <lineage>
        <taxon>Bacteria</taxon>
        <taxon>Pseudomonadati</taxon>
        <taxon>Pseudomonadota</taxon>
        <taxon>Betaproteobacteria</taxon>
        <taxon>Burkholderiales</taxon>
        <taxon>Comamonadaceae</taxon>
        <taxon>Hydrogenophaga</taxon>
    </lineage>
</organism>
<feature type="region of interest" description="Disordered" evidence="1">
    <location>
        <begin position="109"/>
        <end position="133"/>
    </location>
</feature>
<keyword evidence="4" id="KW-1185">Reference proteome</keyword>
<protein>
    <recommendedName>
        <fullName evidence="5">DUF2946 domain-containing protein</fullName>
    </recommendedName>
</protein>
<dbReference type="RefSeq" id="WP_166227282.1">
    <property type="nucleotide sequence ID" value="NZ_CP049989.1"/>
</dbReference>
<proteinExistence type="predicted"/>
<dbReference type="AlphaFoldDB" id="A0A6G8II96"/>
<feature type="signal peptide" evidence="2">
    <location>
        <begin position="1"/>
        <end position="30"/>
    </location>
</feature>
<gene>
    <name evidence="3" type="ORF">G9Q37_11235</name>
</gene>
<evidence type="ECO:0000313" key="3">
    <source>
        <dbReference type="EMBL" id="QIM52680.1"/>
    </source>
</evidence>
<name>A0A6G8II96_9BURK</name>
<accession>A0A6G8II96</accession>
<feature type="chain" id="PRO_5026222541" description="DUF2946 domain-containing protein" evidence="2">
    <location>
        <begin position="31"/>
        <end position="133"/>
    </location>
</feature>
<dbReference type="KEGG" id="hcz:G9Q37_11235"/>
<evidence type="ECO:0000256" key="2">
    <source>
        <dbReference type="SAM" id="SignalP"/>
    </source>
</evidence>
<sequence>MRPARWHTRLTWTLALMAWLAQLCLPVAHATMVGGQDGAMAAWCGSASNAAEANASLPPEIRAALAKESVGVDQLAQCAKACTAAATPAPWPTVAVASLPPVEGARWSPAASRPAALARHALKPPSQGPPARA</sequence>